<feature type="compositionally biased region" description="Low complexity" evidence="6">
    <location>
        <begin position="668"/>
        <end position="680"/>
    </location>
</feature>
<keyword evidence="2" id="KW-0805">Transcription regulation</keyword>
<dbReference type="Pfam" id="PF00172">
    <property type="entry name" value="Zn_clus"/>
    <property type="match status" value="1"/>
</dbReference>
<feature type="compositionally biased region" description="Basic and acidic residues" evidence="6">
    <location>
        <begin position="10"/>
        <end position="23"/>
    </location>
</feature>
<dbReference type="GO" id="GO:0006351">
    <property type="term" value="P:DNA-templated transcription"/>
    <property type="evidence" value="ECO:0007669"/>
    <property type="project" value="InterPro"/>
</dbReference>
<dbReference type="PANTHER" id="PTHR47424:SF5">
    <property type="entry name" value="ZN(II)2CYS6 TRANSCRIPTION FACTOR (EUROFUNG)"/>
    <property type="match status" value="1"/>
</dbReference>
<dbReference type="VEuPathDB" id="FungiDB:CPAG_05406"/>
<reference evidence="8 9" key="1">
    <citation type="submission" date="2007-06" db="EMBL/GenBank/DDBJ databases">
        <title>The Genome Sequence of Coccidioides posadasii RMSCC_3488.</title>
        <authorList>
            <consortium name="Coccidioides Genome Resources Consortium"/>
            <consortium name="The Broad Institute Genome Sequencing Platform"/>
            <person name="Henn M.R."/>
            <person name="Sykes S."/>
            <person name="Young S."/>
            <person name="Jaffe D."/>
            <person name="Berlin A."/>
            <person name="Alvarez P."/>
            <person name="Butler J."/>
            <person name="Gnerre S."/>
            <person name="Grabherr M."/>
            <person name="Mauceli E."/>
            <person name="Brockman W."/>
            <person name="Kodira C."/>
            <person name="Alvarado L."/>
            <person name="Zeng Q."/>
            <person name="Crawford M."/>
            <person name="Antoine C."/>
            <person name="Devon K."/>
            <person name="Galgiani J."/>
            <person name="Orsborn K."/>
            <person name="Lewis M.L."/>
            <person name="Nusbaum C."/>
            <person name="Galagan J."/>
            <person name="Birren B."/>
        </authorList>
    </citation>
    <scope>NUCLEOTIDE SEQUENCE [LARGE SCALE GENOMIC DNA]</scope>
    <source>
        <strain evidence="8 9">RMSCC 3488</strain>
    </source>
</reference>
<dbReference type="AlphaFoldDB" id="A0A0J6FFK8"/>
<dbReference type="SMART" id="SM00906">
    <property type="entry name" value="Fungal_trans"/>
    <property type="match status" value="1"/>
</dbReference>
<dbReference type="Gene3D" id="4.10.240.10">
    <property type="entry name" value="Zn(2)-C6 fungal-type DNA-binding domain"/>
    <property type="match status" value="1"/>
</dbReference>
<dbReference type="CDD" id="cd00067">
    <property type="entry name" value="GAL4"/>
    <property type="match status" value="1"/>
</dbReference>
<feature type="region of interest" description="Disordered" evidence="6">
    <location>
        <begin position="212"/>
        <end position="248"/>
    </location>
</feature>
<dbReference type="OrthoDB" id="3362851at2759"/>
<feature type="compositionally biased region" description="Polar residues" evidence="6">
    <location>
        <begin position="649"/>
        <end position="667"/>
    </location>
</feature>
<organism evidence="8 9">
    <name type="scientific">Coccidioides posadasii RMSCC 3488</name>
    <dbReference type="NCBI Taxonomy" id="454284"/>
    <lineage>
        <taxon>Eukaryota</taxon>
        <taxon>Fungi</taxon>
        <taxon>Dikarya</taxon>
        <taxon>Ascomycota</taxon>
        <taxon>Pezizomycotina</taxon>
        <taxon>Eurotiomycetes</taxon>
        <taxon>Eurotiomycetidae</taxon>
        <taxon>Onygenales</taxon>
        <taxon>Onygenaceae</taxon>
        <taxon>Coccidioides</taxon>
    </lineage>
</organism>
<dbReference type="PANTHER" id="PTHR47424">
    <property type="entry name" value="REGULATORY PROTEIN GAL4"/>
    <property type="match status" value="1"/>
</dbReference>
<dbReference type="Pfam" id="PF04082">
    <property type="entry name" value="Fungal_trans"/>
    <property type="match status" value="1"/>
</dbReference>
<keyword evidence="3" id="KW-0238">DNA-binding</keyword>
<name>A0A0J6FFK8_COCPO</name>
<dbReference type="InterPro" id="IPR001138">
    <property type="entry name" value="Zn2Cys6_DnaBD"/>
</dbReference>
<accession>A0A0J6FFK8</accession>
<feature type="region of interest" description="Disordered" evidence="6">
    <location>
        <begin position="643"/>
        <end position="680"/>
    </location>
</feature>
<evidence type="ECO:0000256" key="3">
    <source>
        <dbReference type="ARBA" id="ARBA00023125"/>
    </source>
</evidence>
<evidence type="ECO:0000256" key="6">
    <source>
        <dbReference type="SAM" id="MobiDB-lite"/>
    </source>
</evidence>
<dbReference type="SUPFAM" id="SSF57701">
    <property type="entry name" value="Zn2/Cys6 DNA-binding domain"/>
    <property type="match status" value="1"/>
</dbReference>
<gene>
    <name evidence="8" type="ORF">CPAG_05406</name>
</gene>
<dbReference type="EMBL" id="DS268111">
    <property type="protein sequence ID" value="KMM69083.1"/>
    <property type="molecule type" value="Genomic_DNA"/>
</dbReference>
<proteinExistence type="predicted"/>
<protein>
    <recommendedName>
        <fullName evidence="7">Zn(2)-C6 fungal-type domain-containing protein</fullName>
    </recommendedName>
</protein>
<dbReference type="GO" id="GO:0000978">
    <property type="term" value="F:RNA polymerase II cis-regulatory region sequence-specific DNA binding"/>
    <property type="evidence" value="ECO:0007669"/>
    <property type="project" value="TreeGrafter"/>
</dbReference>
<evidence type="ECO:0000259" key="7">
    <source>
        <dbReference type="PROSITE" id="PS50048"/>
    </source>
</evidence>
<sequence>MFHIFEGFENPDKARSQSREGRGKSGKRSSTVRACEQCRRRKIRCDGEQPCEACQWYKKTDLCHYSDPRPSRRHVEKLSSTVEEYRVVFEKLFPSIPLQSLSNLPRERLLELASRTQPQSEILPVPVSKPPPSVDNHVLPLPPEDENLESLQTMPDDSTESRTCRSPDLVAAVSDDVNALSLSTKRPSTYLGISSVNAVMRVIMWIDPESSQHFSRAPDPQPLPKREKQPLPDNCSWSLQPPPSTAGHLEVNPMELTNAYFAYFHSFAPLLDEHLFRETVLVRKRSDPRWLALQNIVFALGSIAAYTADDTSHESYYLKARHYLSLDTLGNPHLETIQTLALMGGHYLHYMSQPNLAHSLMAVALRMATVLGLHKEFIGNQEAASQNSQRKFSVDLRRRIWWSLFCLDTWGYMTLGRPSMGRWGPGITAKLPHNHGNKELAFYALSLVENTRFCKIATQVGDALAASPIVSYQEMVSLDNQLVEWYDNLPPLLKDHEPSADPVSTTRTVMRWRYQSQRILLHRPVLLSYAMRRIPYVALRTEERYAIERCRMVANETIRDVASTTRLNQMTGWNAVWLLFQATLVPLLGLFIADGTATHAHATSDSCRNQVETAIVALERLENWSPTAKRTLEVVSRILETSQRPRHTSVGSCTSGSDTHTAGMSDQSATASSETSNTAPSIHTMDQTAVLSNAAFPSYQNIAPYIQPSPQQMLDYITWGDNNIWSSVQEDFYTQQPPAVGMFGQGQQYLKPLDHEPPAVGERAGVYDTGLETPNILAVNTGHPKDSLHNFVVISAFSVCVLTWLAPEEKGDPLRCA</sequence>
<dbReference type="PROSITE" id="PS00463">
    <property type="entry name" value="ZN2_CY6_FUNGAL_1"/>
    <property type="match status" value="1"/>
</dbReference>
<evidence type="ECO:0000256" key="1">
    <source>
        <dbReference type="ARBA" id="ARBA00022723"/>
    </source>
</evidence>
<keyword evidence="5" id="KW-0539">Nucleus</keyword>
<keyword evidence="4" id="KW-0804">Transcription</keyword>
<keyword evidence="1" id="KW-0479">Metal-binding</keyword>
<dbReference type="GO" id="GO:0008270">
    <property type="term" value="F:zinc ion binding"/>
    <property type="evidence" value="ECO:0007669"/>
    <property type="project" value="InterPro"/>
</dbReference>
<evidence type="ECO:0000256" key="4">
    <source>
        <dbReference type="ARBA" id="ARBA00023163"/>
    </source>
</evidence>
<reference evidence="9" key="2">
    <citation type="journal article" date="2009" name="Genome Res.">
        <title>Comparative genomic analyses of the human fungal pathogens Coccidioides and their relatives.</title>
        <authorList>
            <person name="Sharpton T.J."/>
            <person name="Stajich J.E."/>
            <person name="Rounsley S.D."/>
            <person name="Gardner M.J."/>
            <person name="Wortman J.R."/>
            <person name="Jordar V.S."/>
            <person name="Maiti R."/>
            <person name="Kodira C.D."/>
            <person name="Neafsey D.E."/>
            <person name="Zeng Q."/>
            <person name="Hung C.-Y."/>
            <person name="McMahan C."/>
            <person name="Muszewska A."/>
            <person name="Grynberg M."/>
            <person name="Mandel M.A."/>
            <person name="Kellner E.M."/>
            <person name="Barker B.M."/>
            <person name="Galgiani J.N."/>
            <person name="Orbach M.J."/>
            <person name="Kirkland T.N."/>
            <person name="Cole G.T."/>
            <person name="Henn M.R."/>
            <person name="Birren B.W."/>
            <person name="Taylor J.W."/>
        </authorList>
    </citation>
    <scope>NUCLEOTIDE SEQUENCE [LARGE SCALE GENOMIC DNA]</scope>
    <source>
        <strain evidence="9">RMSCC 3488</strain>
    </source>
</reference>
<feature type="domain" description="Zn(2)-C6 fungal-type" evidence="7">
    <location>
        <begin position="34"/>
        <end position="65"/>
    </location>
</feature>
<dbReference type="SMART" id="SM00066">
    <property type="entry name" value="GAL4"/>
    <property type="match status" value="1"/>
</dbReference>
<evidence type="ECO:0000256" key="2">
    <source>
        <dbReference type="ARBA" id="ARBA00023015"/>
    </source>
</evidence>
<dbReference type="InterPro" id="IPR036864">
    <property type="entry name" value="Zn2-C6_fun-type_DNA-bd_sf"/>
</dbReference>
<reference evidence="9" key="3">
    <citation type="journal article" date="2010" name="Genome Res.">
        <title>Population genomic sequencing of Coccidioides fungi reveals recent hybridization and transposon control.</title>
        <authorList>
            <person name="Neafsey D.E."/>
            <person name="Barker B.M."/>
            <person name="Sharpton T.J."/>
            <person name="Stajich J.E."/>
            <person name="Park D.J."/>
            <person name="Whiston E."/>
            <person name="Hung C.-Y."/>
            <person name="McMahan C."/>
            <person name="White J."/>
            <person name="Sykes S."/>
            <person name="Heiman D."/>
            <person name="Young S."/>
            <person name="Zeng Q."/>
            <person name="Abouelleil A."/>
            <person name="Aftuck L."/>
            <person name="Bessette D."/>
            <person name="Brown A."/>
            <person name="FitzGerald M."/>
            <person name="Lui A."/>
            <person name="Macdonald J.P."/>
            <person name="Priest M."/>
            <person name="Orbach M.J."/>
            <person name="Galgiani J.N."/>
            <person name="Kirkland T.N."/>
            <person name="Cole G.T."/>
            <person name="Birren B.W."/>
            <person name="Henn M.R."/>
            <person name="Taylor J.W."/>
            <person name="Rounsley S.D."/>
        </authorList>
    </citation>
    <scope>NUCLEOTIDE SEQUENCE [LARGE SCALE GENOMIC DNA]</scope>
    <source>
        <strain evidence="9">RMSCC 3488</strain>
    </source>
</reference>
<dbReference type="CDD" id="cd12148">
    <property type="entry name" value="fungal_TF_MHR"/>
    <property type="match status" value="1"/>
</dbReference>
<evidence type="ECO:0000313" key="9">
    <source>
        <dbReference type="Proteomes" id="UP000054567"/>
    </source>
</evidence>
<dbReference type="Proteomes" id="UP000054567">
    <property type="component" value="Unassembled WGS sequence"/>
</dbReference>
<dbReference type="GO" id="GO:0005634">
    <property type="term" value="C:nucleus"/>
    <property type="evidence" value="ECO:0007669"/>
    <property type="project" value="TreeGrafter"/>
</dbReference>
<evidence type="ECO:0000313" key="8">
    <source>
        <dbReference type="EMBL" id="KMM69083.1"/>
    </source>
</evidence>
<feature type="region of interest" description="Disordered" evidence="6">
    <location>
        <begin position="1"/>
        <end position="31"/>
    </location>
</feature>
<dbReference type="InterPro" id="IPR007219">
    <property type="entry name" value="XnlR_reg_dom"/>
</dbReference>
<dbReference type="InterPro" id="IPR051127">
    <property type="entry name" value="Fungal_SecMet_Regulators"/>
</dbReference>
<dbReference type="GO" id="GO:0000435">
    <property type="term" value="P:positive regulation of transcription from RNA polymerase II promoter by galactose"/>
    <property type="evidence" value="ECO:0007669"/>
    <property type="project" value="TreeGrafter"/>
</dbReference>
<dbReference type="GO" id="GO:0000981">
    <property type="term" value="F:DNA-binding transcription factor activity, RNA polymerase II-specific"/>
    <property type="evidence" value="ECO:0007669"/>
    <property type="project" value="InterPro"/>
</dbReference>
<evidence type="ECO:0000256" key="5">
    <source>
        <dbReference type="ARBA" id="ARBA00023242"/>
    </source>
</evidence>
<dbReference type="PROSITE" id="PS50048">
    <property type="entry name" value="ZN2_CY6_FUNGAL_2"/>
    <property type="match status" value="1"/>
</dbReference>